<sequence>MEKVWTELPEQAKARITGKLLGDGGIIKQKGRKPRFQFTHCAKDKEWSGHCYTNLSDYIPLTEPSYNKITDPRLRKGYSERYICQSKTSPLVTYLHEQWYACEKVIPFHLIHDYMTPEALAWWYQDDGHLKMEGRKPAKIILSTESFTKQECLELIDLLYKKYNLLFSLDGQKRLVIYNRASINYFLFLTSPFHHSSMSRKMLKQKLRISPTPSKRTTLSIPANIILTKPTNQINQKLENLTEIFESIEQKEFYHRYQFIFRKKNVPSKKYQIVVNATNLSYLEALKRFTGLTYNDLALICFQEKRDPR</sequence>
<name>A0A838CUT3_9BACI</name>
<dbReference type="GO" id="GO:0004519">
    <property type="term" value="F:endonuclease activity"/>
    <property type="evidence" value="ECO:0007669"/>
    <property type="project" value="UniProtKB-KW"/>
</dbReference>
<evidence type="ECO:0000259" key="1">
    <source>
        <dbReference type="Pfam" id="PF03161"/>
    </source>
</evidence>
<feature type="domain" description="Homing endonuclease LAGLIDADG" evidence="1">
    <location>
        <begin position="16"/>
        <end position="178"/>
    </location>
</feature>
<evidence type="ECO:0000313" key="2">
    <source>
        <dbReference type="EMBL" id="MBA2175569.1"/>
    </source>
</evidence>
<dbReference type="InterPro" id="IPR027434">
    <property type="entry name" value="Homing_endonucl"/>
</dbReference>
<dbReference type="EMBL" id="JACEFG010000002">
    <property type="protein sequence ID" value="MBA2175569.1"/>
    <property type="molecule type" value="Genomic_DNA"/>
</dbReference>
<dbReference type="Pfam" id="PF03161">
    <property type="entry name" value="LAGLIDADG_2"/>
    <property type="match status" value="1"/>
</dbReference>
<comment type="caution">
    <text evidence="2">The sequence shown here is derived from an EMBL/GenBank/DDBJ whole genome shotgun (WGS) entry which is preliminary data.</text>
</comment>
<dbReference type="InterPro" id="IPR004860">
    <property type="entry name" value="LAGLIDADG_dom"/>
</dbReference>
<organism evidence="2 3">
    <name type="scientific">Halobacillus locisalis</name>
    <dbReference type="NCBI Taxonomy" id="220753"/>
    <lineage>
        <taxon>Bacteria</taxon>
        <taxon>Bacillati</taxon>
        <taxon>Bacillota</taxon>
        <taxon>Bacilli</taxon>
        <taxon>Bacillales</taxon>
        <taxon>Bacillaceae</taxon>
        <taxon>Halobacillus</taxon>
    </lineage>
</organism>
<evidence type="ECO:0000313" key="3">
    <source>
        <dbReference type="Proteomes" id="UP000571017"/>
    </source>
</evidence>
<dbReference type="AlphaFoldDB" id="A0A838CUT3"/>
<accession>A0A838CUT3</accession>
<keyword evidence="2" id="KW-0540">Nuclease</keyword>
<protein>
    <submittedName>
        <fullName evidence="2">Endonuclease</fullName>
    </submittedName>
</protein>
<keyword evidence="2" id="KW-0378">Hydrolase</keyword>
<proteinExistence type="predicted"/>
<dbReference type="Gene3D" id="3.10.28.10">
    <property type="entry name" value="Homing endonucleases"/>
    <property type="match status" value="2"/>
</dbReference>
<gene>
    <name evidence="2" type="ORF">H0266_11765</name>
</gene>
<dbReference type="SUPFAM" id="SSF55608">
    <property type="entry name" value="Homing endonucleases"/>
    <property type="match status" value="1"/>
</dbReference>
<reference evidence="2 3" key="1">
    <citation type="journal article" date="2004" name="Extremophiles">
        <title>Halobacillus locisalis sp. nov., a halophilic bacterium isolated from a marine solar saltern of the Yellow Sea in Korea.</title>
        <authorList>
            <person name="Yoon J.H."/>
            <person name="Kang K.H."/>
            <person name="Oh T.K."/>
            <person name="Park Y.H."/>
        </authorList>
    </citation>
    <scope>NUCLEOTIDE SEQUENCE [LARGE SCALE GENOMIC DNA]</scope>
    <source>
        <strain evidence="2 3">KCTC 3788</strain>
    </source>
</reference>
<keyword evidence="3" id="KW-1185">Reference proteome</keyword>
<keyword evidence="2" id="KW-0255">Endonuclease</keyword>
<dbReference type="Proteomes" id="UP000571017">
    <property type="component" value="Unassembled WGS sequence"/>
</dbReference>